<gene>
    <name evidence="1" type="ORF">ABFW12_23100</name>
</gene>
<accession>A0ABV3VIT5</accession>
<evidence type="ECO:0000313" key="2">
    <source>
        <dbReference type="Proteomes" id="UP001558474"/>
    </source>
</evidence>
<proteinExistence type="predicted"/>
<sequence length="84" mass="8953">MTKTTGAILGRYAREVISGRGVKVADYIKFTAGGDTWYGDRCGCPDDRCGGGYHHDGGDDECRCLPALLDQMLGEGLARNLASP</sequence>
<dbReference type="Proteomes" id="UP001558474">
    <property type="component" value="Unassembled WGS sequence"/>
</dbReference>
<evidence type="ECO:0000313" key="1">
    <source>
        <dbReference type="EMBL" id="MEX3741119.1"/>
    </source>
</evidence>
<protein>
    <recommendedName>
        <fullName evidence="3">DNA primase</fullName>
    </recommendedName>
</protein>
<dbReference type="EMBL" id="JBDLOU010000058">
    <property type="protein sequence ID" value="MEX3741119.1"/>
    <property type="molecule type" value="Genomic_DNA"/>
</dbReference>
<evidence type="ECO:0008006" key="3">
    <source>
        <dbReference type="Google" id="ProtNLM"/>
    </source>
</evidence>
<comment type="caution">
    <text evidence="1">The sequence shown here is derived from an EMBL/GenBank/DDBJ whole genome shotgun (WGS) entry which is preliminary data.</text>
</comment>
<keyword evidence="2" id="KW-1185">Reference proteome</keyword>
<dbReference type="RefSeq" id="WP_368573818.1">
    <property type="nucleotide sequence ID" value="NZ_JBDLOU010000058.1"/>
</dbReference>
<reference evidence="1 2" key="1">
    <citation type="submission" date="2024-04" db="EMBL/GenBank/DDBJ databases">
        <title>Genomic Markers of Mycobacteria.</title>
        <authorList>
            <person name="Soliman M.S."/>
            <person name="Elkholy A."/>
            <person name="Soliman N.S."/>
            <person name="Abbas A."/>
            <person name="Khayrat S."/>
            <person name="Shawky S."/>
        </authorList>
    </citation>
    <scope>NUCLEOTIDE SEQUENCE [LARGE SCALE GENOMIC DNA]</scope>
    <source>
        <strain evidence="1 2">Egy-CU-AM5</strain>
    </source>
</reference>
<organism evidence="1 2">
    <name type="scientific">Mycolicibacterium porcinum</name>
    <dbReference type="NCBI Taxonomy" id="39693"/>
    <lineage>
        <taxon>Bacteria</taxon>
        <taxon>Bacillati</taxon>
        <taxon>Actinomycetota</taxon>
        <taxon>Actinomycetes</taxon>
        <taxon>Mycobacteriales</taxon>
        <taxon>Mycobacteriaceae</taxon>
        <taxon>Mycolicibacterium</taxon>
    </lineage>
</organism>
<name>A0ABV3VIT5_9MYCO</name>